<sequence>MMDANSIDFLINHFLPLYDDLLLKRMDWLFVGRRGDVTVSDEVHEWGGGEVEAAVDEVTAERVRFGQVECCGRRIPAKNTNGGGDWSFD</sequence>
<dbReference type="AlphaFoldDB" id="A0A9E7HN21"/>
<proteinExistence type="predicted"/>
<evidence type="ECO:0000313" key="2">
    <source>
        <dbReference type="Proteomes" id="UP001055439"/>
    </source>
</evidence>
<organism evidence="1 2">
    <name type="scientific">Musa troglodytarum</name>
    <name type="common">fe'i banana</name>
    <dbReference type="NCBI Taxonomy" id="320322"/>
    <lineage>
        <taxon>Eukaryota</taxon>
        <taxon>Viridiplantae</taxon>
        <taxon>Streptophyta</taxon>
        <taxon>Embryophyta</taxon>
        <taxon>Tracheophyta</taxon>
        <taxon>Spermatophyta</taxon>
        <taxon>Magnoliopsida</taxon>
        <taxon>Liliopsida</taxon>
        <taxon>Zingiberales</taxon>
        <taxon>Musaceae</taxon>
        <taxon>Musa</taxon>
    </lineage>
</organism>
<accession>A0A9E7HN21</accession>
<evidence type="ECO:0000313" key="1">
    <source>
        <dbReference type="EMBL" id="URE32538.1"/>
    </source>
</evidence>
<keyword evidence="2" id="KW-1185">Reference proteome</keyword>
<reference evidence="1" key="1">
    <citation type="submission" date="2022-05" db="EMBL/GenBank/DDBJ databases">
        <title>The Musa troglodytarum L. genome provides insights into the mechanism of non-climacteric behaviour and enrichment of carotenoids.</title>
        <authorList>
            <person name="Wang J."/>
        </authorList>
    </citation>
    <scope>NUCLEOTIDE SEQUENCE</scope>
    <source>
        <tissue evidence="1">Leaf</tissue>
    </source>
</reference>
<dbReference type="EMBL" id="CP097510">
    <property type="protein sequence ID" value="URE32538.1"/>
    <property type="molecule type" value="Genomic_DNA"/>
</dbReference>
<name>A0A9E7HN21_9LILI</name>
<dbReference type="Proteomes" id="UP001055439">
    <property type="component" value="Chromosome 8"/>
</dbReference>
<protein>
    <submittedName>
        <fullName evidence="1">Uncharacterized protein</fullName>
    </submittedName>
</protein>
<gene>
    <name evidence="1" type="ORF">MUK42_07573</name>
</gene>